<dbReference type="GO" id="GO:0005524">
    <property type="term" value="F:ATP binding"/>
    <property type="evidence" value="ECO:0007669"/>
    <property type="project" value="UniProtKB-UniRule"/>
</dbReference>
<keyword evidence="11 16" id="KW-0067">ATP-binding</keyword>
<keyword evidence="16" id="KW-0479">Metal-binding</keyword>
<sequence>MLIAVDIGNTDIVLGFLEGGNIVANYRMTSSVSHTSDEYGMMISGFLQMSSYSNDDVEDVIISSVVPNVMHSFRAAIIKFFGVEPIVVGPGIKTGINIRMDDPRSLGADCLCDCVGAYGSYGGPLLVLDFGTATTYNYVTDKGTITAGLISVGIRSGASALSNKTAQLPEVEITRPKSVFATDTRTAMQAGLFYNFLGGIERTVKQFRAETNESFKVVATGGLGRIIEGETDVIDIYDPNLIFKGMQMIYDRNRNR</sequence>
<dbReference type="CDD" id="cd24015">
    <property type="entry name" value="ASKHA_NBD_PanK-III"/>
    <property type="match status" value="1"/>
</dbReference>
<dbReference type="RefSeq" id="WP_369341573.1">
    <property type="nucleotide sequence ID" value="NZ_CP129675.1"/>
</dbReference>
<evidence type="ECO:0000256" key="16">
    <source>
        <dbReference type="HAMAP-Rule" id="MF_01274"/>
    </source>
</evidence>
<evidence type="ECO:0000313" key="17">
    <source>
        <dbReference type="EMBL" id="XDS45827.1"/>
    </source>
</evidence>
<keyword evidence="10 16" id="KW-0418">Kinase</keyword>
<dbReference type="GO" id="GO:0004594">
    <property type="term" value="F:pantothenate kinase activity"/>
    <property type="evidence" value="ECO:0007669"/>
    <property type="project" value="UniProtKB-UniRule"/>
</dbReference>
<dbReference type="GO" id="GO:0015937">
    <property type="term" value="P:coenzyme A biosynthetic process"/>
    <property type="evidence" value="ECO:0007669"/>
    <property type="project" value="UniProtKB-UniRule"/>
</dbReference>
<evidence type="ECO:0000256" key="4">
    <source>
        <dbReference type="ARBA" id="ARBA00005225"/>
    </source>
</evidence>
<proteinExistence type="inferred from homology"/>
<evidence type="ECO:0000256" key="8">
    <source>
        <dbReference type="ARBA" id="ARBA00022679"/>
    </source>
</evidence>
<feature type="binding site" evidence="16">
    <location>
        <position position="129"/>
    </location>
    <ligand>
        <name>K(+)</name>
        <dbReference type="ChEBI" id="CHEBI:29103"/>
    </ligand>
</feature>
<evidence type="ECO:0000256" key="3">
    <source>
        <dbReference type="ARBA" id="ARBA00004496"/>
    </source>
</evidence>
<feature type="active site" description="Proton acceptor" evidence="16">
    <location>
        <position position="109"/>
    </location>
</feature>
<dbReference type="InterPro" id="IPR004619">
    <property type="entry name" value="Type_III_PanK"/>
</dbReference>
<dbReference type="HAMAP" id="MF_01274">
    <property type="entry name" value="Pantothen_kinase_3"/>
    <property type="match status" value="1"/>
</dbReference>
<dbReference type="EMBL" id="CP129683">
    <property type="protein sequence ID" value="XDS50610.1"/>
    <property type="molecule type" value="Genomic_DNA"/>
</dbReference>
<gene>
    <name evidence="16" type="primary">coaX</name>
    <name evidence="19" type="ORF">QN062_09580</name>
    <name evidence="18" type="ORF">QN216_03785</name>
    <name evidence="17" type="ORF">QN217_06660</name>
</gene>
<evidence type="ECO:0000256" key="7">
    <source>
        <dbReference type="ARBA" id="ARBA00022490"/>
    </source>
</evidence>
<dbReference type="SUPFAM" id="SSF53067">
    <property type="entry name" value="Actin-like ATPase domain"/>
    <property type="match status" value="2"/>
</dbReference>
<comment type="catalytic activity">
    <reaction evidence="1 16">
        <text>(R)-pantothenate + ATP = (R)-4'-phosphopantothenate + ADP + H(+)</text>
        <dbReference type="Rhea" id="RHEA:16373"/>
        <dbReference type="ChEBI" id="CHEBI:10986"/>
        <dbReference type="ChEBI" id="CHEBI:15378"/>
        <dbReference type="ChEBI" id="CHEBI:29032"/>
        <dbReference type="ChEBI" id="CHEBI:30616"/>
        <dbReference type="ChEBI" id="CHEBI:456216"/>
        <dbReference type="EC" id="2.7.1.33"/>
    </reaction>
</comment>
<dbReference type="EC" id="2.7.1.33" evidence="6 16"/>
<comment type="cofactor">
    <cofactor evidence="2">
        <name>K(+)</name>
        <dbReference type="ChEBI" id="CHEBI:29103"/>
    </cofactor>
</comment>
<dbReference type="PANTHER" id="PTHR34265:SF1">
    <property type="entry name" value="TYPE III PANTOTHENATE KINASE"/>
    <property type="match status" value="1"/>
</dbReference>
<dbReference type="NCBIfam" id="TIGR00671">
    <property type="entry name" value="baf"/>
    <property type="match status" value="1"/>
</dbReference>
<dbReference type="PANTHER" id="PTHR34265">
    <property type="entry name" value="TYPE III PANTOTHENATE KINASE"/>
    <property type="match status" value="1"/>
</dbReference>
<evidence type="ECO:0000256" key="15">
    <source>
        <dbReference type="ARBA" id="ARBA00040883"/>
    </source>
</evidence>
<dbReference type="EMBL" id="CP129675">
    <property type="protein sequence ID" value="XDS45827.1"/>
    <property type="molecule type" value="Genomic_DNA"/>
</dbReference>
<evidence type="ECO:0000256" key="11">
    <source>
        <dbReference type="ARBA" id="ARBA00022840"/>
    </source>
</evidence>
<comment type="subunit">
    <text evidence="5 16">Homodimer.</text>
</comment>
<keyword evidence="7 16" id="KW-0963">Cytoplasm</keyword>
<comment type="subcellular location">
    <subcellularLocation>
        <location evidence="3 16">Cytoplasm</location>
    </subcellularLocation>
</comment>
<feature type="binding site" evidence="16">
    <location>
        <begin position="107"/>
        <end position="110"/>
    </location>
    <ligand>
        <name>substrate</name>
    </ligand>
</feature>
<dbReference type="NCBIfam" id="NF009846">
    <property type="entry name" value="PRK13318.1-4"/>
    <property type="match status" value="1"/>
</dbReference>
<dbReference type="GO" id="GO:0046872">
    <property type="term" value="F:metal ion binding"/>
    <property type="evidence" value="ECO:0007669"/>
    <property type="project" value="UniProtKB-KW"/>
</dbReference>
<dbReference type="GO" id="GO:0005737">
    <property type="term" value="C:cytoplasm"/>
    <property type="evidence" value="ECO:0007669"/>
    <property type="project" value="UniProtKB-SubCell"/>
</dbReference>
<dbReference type="AlphaFoldDB" id="A0AB39UA15"/>
<comment type="similarity">
    <text evidence="14 16">Belongs to the type III pantothenate kinase family.</text>
</comment>
<keyword evidence="9 16" id="KW-0547">Nucleotide-binding</keyword>
<keyword evidence="8 16" id="KW-0808">Transferase</keyword>
<name>A0AB39UA15_9BIFI</name>
<evidence type="ECO:0000256" key="9">
    <source>
        <dbReference type="ARBA" id="ARBA00022741"/>
    </source>
</evidence>
<dbReference type="InterPro" id="IPR043129">
    <property type="entry name" value="ATPase_NBD"/>
</dbReference>
<comment type="pathway">
    <text evidence="4 16">Cofactor biosynthesis; coenzyme A biosynthesis; CoA from (R)-pantothenate: step 1/5.</text>
</comment>
<evidence type="ECO:0000256" key="6">
    <source>
        <dbReference type="ARBA" id="ARBA00012102"/>
    </source>
</evidence>
<dbReference type="Pfam" id="PF03309">
    <property type="entry name" value="Pan_kinase"/>
    <property type="match status" value="1"/>
</dbReference>
<dbReference type="Gene3D" id="3.30.420.40">
    <property type="match status" value="2"/>
</dbReference>
<evidence type="ECO:0000256" key="13">
    <source>
        <dbReference type="ARBA" id="ARBA00022993"/>
    </source>
</evidence>
<feature type="binding site" evidence="16">
    <location>
        <begin position="6"/>
        <end position="13"/>
    </location>
    <ligand>
        <name>ATP</name>
        <dbReference type="ChEBI" id="CHEBI:30616"/>
    </ligand>
</feature>
<evidence type="ECO:0000256" key="1">
    <source>
        <dbReference type="ARBA" id="ARBA00001206"/>
    </source>
</evidence>
<feature type="binding site" evidence="16">
    <location>
        <position position="184"/>
    </location>
    <ligand>
        <name>substrate</name>
    </ligand>
</feature>
<dbReference type="EMBL" id="CP129682">
    <property type="protein sequence ID" value="XDS49390.1"/>
    <property type="molecule type" value="Genomic_DNA"/>
</dbReference>
<evidence type="ECO:0000256" key="10">
    <source>
        <dbReference type="ARBA" id="ARBA00022777"/>
    </source>
</evidence>
<organism evidence="17">
    <name type="scientific">Bifidobacterium fermentum</name>
    <dbReference type="NCBI Taxonomy" id="3059035"/>
    <lineage>
        <taxon>Bacteria</taxon>
        <taxon>Bacillati</taxon>
        <taxon>Actinomycetota</taxon>
        <taxon>Actinomycetes</taxon>
        <taxon>Bifidobacteriales</taxon>
        <taxon>Bifidobacteriaceae</taxon>
        <taxon>Bifidobacterium</taxon>
    </lineage>
</organism>
<evidence type="ECO:0000256" key="12">
    <source>
        <dbReference type="ARBA" id="ARBA00022958"/>
    </source>
</evidence>
<accession>A0AB39UA15</accession>
<comment type="function">
    <text evidence="16">Catalyzes the phosphorylation of pantothenate (Pan), the first step in CoA biosynthesis.</text>
</comment>
<comment type="cofactor">
    <cofactor evidence="16">
        <name>NH4(+)</name>
        <dbReference type="ChEBI" id="CHEBI:28938"/>
    </cofactor>
    <cofactor evidence="16">
        <name>K(+)</name>
        <dbReference type="ChEBI" id="CHEBI:29103"/>
    </cofactor>
    <text evidence="16">A monovalent cation. Ammonium or potassium.</text>
</comment>
<comment type="caution">
    <text evidence="16">Lacks conserved residue(s) required for the propagation of feature annotation.</text>
</comment>
<evidence type="ECO:0000256" key="2">
    <source>
        <dbReference type="ARBA" id="ARBA00001958"/>
    </source>
</evidence>
<evidence type="ECO:0000313" key="19">
    <source>
        <dbReference type="EMBL" id="XDS50610.1"/>
    </source>
</evidence>
<keyword evidence="12 16" id="KW-0630">Potassium</keyword>
<evidence type="ECO:0000313" key="18">
    <source>
        <dbReference type="EMBL" id="XDS49390.1"/>
    </source>
</evidence>
<dbReference type="KEGG" id="bfk:QN062_09580"/>
<evidence type="ECO:0000256" key="14">
    <source>
        <dbReference type="ARBA" id="ARBA00038036"/>
    </source>
</evidence>
<reference evidence="17" key="1">
    <citation type="submission" date="2023-07" db="EMBL/GenBank/DDBJ databases">
        <title>Bifidobacterium aquikefiriaerophilum sp. nov. and Bifidobacterium eccum sp. nov., isolated from water kefir.</title>
        <authorList>
            <person name="Breselge S."/>
            <person name="Bellassi P."/>
            <person name="Barcenilla C."/>
            <person name="Alvarez-Ordonez A."/>
            <person name="Morelli L."/>
            <person name="Cotter P.D."/>
        </authorList>
    </citation>
    <scope>NUCLEOTIDE SEQUENCE</scope>
    <source>
        <strain evidence="19">WK012_4_13</strain>
        <strain evidence="18">WK013_4_14</strain>
        <strain evidence="17">WK048_4_13</strain>
    </source>
</reference>
<keyword evidence="13 16" id="KW-0173">Coenzyme A biosynthesis</keyword>
<dbReference type="NCBIfam" id="NF009855">
    <property type="entry name" value="PRK13321.1"/>
    <property type="match status" value="1"/>
</dbReference>
<evidence type="ECO:0000256" key="5">
    <source>
        <dbReference type="ARBA" id="ARBA00011738"/>
    </source>
</evidence>
<feature type="binding site" evidence="16">
    <location>
        <position position="132"/>
    </location>
    <ligand>
        <name>ATP</name>
        <dbReference type="ChEBI" id="CHEBI:30616"/>
    </ligand>
</feature>
<protein>
    <recommendedName>
        <fullName evidence="15 16">Type III pantothenate kinase</fullName>
        <ecNumber evidence="6 16">2.7.1.33</ecNumber>
    </recommendedName>
    <alternativeName>
        <fullName evidence="16">PanK-III</fullName>
    </alternativeName>
    <alternativeName>
        <fullName evidence="16">Pantothenic acid kinase</fullName>
    </alternativeName>
</protein>